<name>A0ABW2I5U3_9ACTN</name>
<reference evidence="2" key="1">
    <citation type="journal article" date="2019" name="Int. J. Syst. Evol. Microbiol.">
        <title>The Global Catalogue of Microorganisms (GCM) 10K type strain sequencing project: providing services to taxonomists for standard genome sequencing and annotation.</title>
        <authorList>
            <consortium name="The Broad Institute Genomics Platform"/>
            <consortium name="The Broad Institute Genome Sequencing Center for Infectious Disease"/>
            <person name="Wu L."/>
            <person name="Ma J."/>
        </authorList>
    </citation>
    <scope>NUCLEOTIDE SEQUENCE [LARGE SCALE GENOMIC DNA]</scope>
    <source>
        <strain evidence="2">XZYJT-10</strain>
    </source>
</reference>
<accession>A0ABW2I5U3</accession>
<gene>
    <name evidence="1" type="ORF">ACFQS1_40135</name>
</gene>
<organism evidence="1 2">
    <name type="scientific">Paractinoplanes rhizophilus</name>
    <dbReference type="NCBI Taxonomy" id="1416877"/>
    <lineage>
        <taxon>Bacteria</taxon>
        <taxon>Bacillati</taxon>
        <taxon>Actinomycetota</taxon>
        <taxon>Actinomycetes</taxon>
        <taxon>Micromonosporales</taxon>
        <taxon>Micromonosporaceae</taxon>
        <taxon>Paractinoplanes</taxon>
    </lineage>
</organism>
<sequence>MVDVPWKVQQYCYFWLASEAVRAEQVTECLGLEPDRTAVMGSRRTSPGLVPAAHRWEIRCETHGPIDEQASTVLARIAPAADRVRALVDGGDVEAGLMMVRYFDDPDGGYNAMGWWLSREQIQLLARMGASVESDEYAGDFTAHSRR</sequence>
<proteinExistence type="predicted"/>
<dbReference type="EMBL" id="JBHTBJ010000089">
    <property type="protein sequence ID" value="MFC7280203.1"/>
    <property type="molecule type" value="Genomic_DNA"/>
</dbReference>
<dbReference type="InterPro" id="IPR025459">
    <property type="entry name" value="DUF4279"/>
</dbReference>
<keyword evidence="2" id="KW-1185">Reference proteome</keyword>
<protein>
    <submittedName>
        <fullName evidence="1">DUF4279 domain-containing protein</fullName>
    </submittedName>
</protein>
<evidence type="ECO:0000313" key="1">
    <source>
        <dbReference type="EMBL" id="MFC7280203.1"/>
    </source>
</evidence>
<dbReference type="Pfam" id="PF14106">
    <property type="entry name" value="DUF4279"/>
    <property type="match status" value="1"/>
</dbReference>
<comment type="caution">
    <text evidence="1">The sequence shown here is derived from an EMBL/GenBank/DDBJ whole genome shotgun (WGS) entry which is preliminary data.</text>
</comment>
<dbReference type="RefSeq" id="WP_378978263.1">
    <property type="nucleotide sequence ID" value="NZ_JBHTBJ010000089.1"/>
</dbReference>
<evidence type="ECO:0000313" key="2">
    <source>
        <dbReference type="Proteomes" id="UP001596548"/>
    </source>
</evidence>
<dbReference type="Proteomes" id="UP001596548">
    <property type="component" value="Unassembled WGS sequence"/>
</dbReference>